<organism evidence="1 2">
    <name type="scientific">Sphingomonas prati</name>
    <dbReference type="NCBI Taxonomy" id="1843237"/>
    <lineage>
        <taxon>Bacteria</taxon>
        <taxon>Pseudomonadati</taxon>
        <taxon>Pseudomonadota</taxon>
        <taxon>Alphaproteobacteria</taxon>
        <taxon>Sphingomonadales</taxon>
        <taxon>Sphingomonadaceae</taxon>
        <taxon>Sphingomonas</taxon>
    </lineage>
</organism>
<dbReference type="Proteomes" id="UP000546701">
    <property type="component" value="Unassembled WGS sequence"/>
</dbReference>
<dbReference type="RefSeq" id="WP_157175087.1">
    <property type="nucleotide sequence ID" value="NZ_BMJP01000001.1"/>
</dbReference>
<reference evidence="1 2" key="1">
    <citation type="submission" date="2020-08" db="EMBL/GenBank/DDBJ databases">
        <title>Genomic Encyclopedia of Type Strains, Phase IV (KMG-IV): sequencing the most valuable type-strain genomes for metagenomic binning, comparative biology and taxonomic classification.</title>
        <authorList>
            <person name="Goeker M."/>
        </authorList>
    </citation>
    <scope>NUCLEOTIDE SEQUENCE [LARGE SCALE GENOMIC DNA]</scope>
    <source>
        <strain evidence="1 2">DSM 103336</strain>
    </source>
</reference>
<comment type="caution">
    <text evidence="1">The sequence shown here is derived from an EMBL/GenBank/DDBJ whole genome shotgun (WGS) entry which is preliminary data.</text>
</comment>
<sequence length="188" mass="20681">MPLLLALLLTLPSRPRPVAEDRCTTMQAGLDSATAKLPPETNSDSQYYGTIIVTATQSFCMGGTVVTVYRNNKLHWALRKISVGSDLTVAPVERWAYSTNCPAILDWLERLEQLPIRFGIGPIRQTLQPRPSIRLPMLHGTDYTVRGYGWVKQPSGAPATLSLSSNDGEVATWARGIFQATVPCWKPA</sequence>
<protein>
    <submittedName>
        <fullName evidence="1">Uncharacterized protein</fullName>
    </submittedName>
</protein>
<keyword evidence="2" id="KW-1185">Reference proteome</keyword>
<evidence type="ECO:0000313" key="2">
    <source>
        <dbReference type="Proteomes" id="UP000546701"/>
    </source>
</evidence>
<proteinExistence type="predicted"/>
<name>A0A7W9F1Y5_9SPHN</name>
<evidence type="ECO:0000313" key="1">
    <source>
        <dbReference type="EMBL" id="MBB5727925.1"/>
    </source>
</evidence>
<accession>A0A7W9F1Y5</accession>
<dbReference type="EMBL" id="JACIJR010000001">
    <property type="protein sequence ID" value="MBB5727925.1"/>
    <property type="molecule type" value="Genomic_DNA"/>
</dbReference>
<dbReference type="AlphaFoldDB" id="A0A7W9F1Y5"/>
<gene>
    <name evidence="1" type="ORF">FHS99_000381</name>
</gene>